<feature type="chain" id="PRO_5021739520" description="GDSL-like Lipase/Acylhydrolase" evidence="1">
    <location>
        <begin position="22"/>
        <end position="248"/>
    </location>
</feature>
<dbReference type="OrthoDB" id="9815670at2"/>
<proteinExistence type="predicted"/>
<dbReference type="CDD" id="cd00229">
    <property type="entry name" value="SGNH_hydrolase"/>
    <property type="match status" value="1"/>
</dbReference>
<organism evidence="2 3">
    <name type="scientific">Calycomorphotria hydatis</name>
    <dbReference type="NCBI Taxonomy" id="2528027"/>
    <lineage>
        <taxon>Bacteria</taxon>
        <taxon>Pseudomonadati</taxon>
        <taxon>Planctomycetota</taxon>
        <taxon>Planctomycetia</taxon>
        <taxon>Planctomycetales</taxon>
        <taxon>Planctomycetaceae</taxon>
        <taxon>Calycomorphotria</taxon>
    </lineage>
</organism>
<dbReference type="Gene3D" id="3.40.50.1110">
    <property type="entry name" value="SGNH hydrolase"/>
    <property type="match status" value="1"/>
</dbReference>
<dbReference type="InterPro" id="IPR051532">
    <property type="entry name" value="Ester_Hydrolysis_Enzymes"/>
</dbReference>
<dbReference type="Proteomes" id="UP000319976">
    <property type="component" value="Chromosome"/>
</dbReference>
<dbReference type="SUPFAM" id="SSF52266">
    <property type="entry name" value="SGNH hydrolase"/>
    <property type="match status" value="1"/>
</dbReference>
<dbReference type="GO" id="GO:0004622">
    <property type="term" value="F:phosphatidylcholine lysophospholipase activity"/>
    <property type="evidence" value="ECO:0007669"/>
    <property type="project" value="TreeGrafter"/>
</dbReference>
<dbReference type="AlphaFoldDB" id="A0A517T7U5"/>
<dbReference type="PANTHER" id="PTHR30383:SF26">
    <property type="entry name" value="SGNH HYDROLASE-TYPE ESTERASE DOMAIN-CONTAINING PROTEIN"/>
    <property type="match status" value="1"/>
</dbReference>
<protein>
    <recommendedName>
        <fullName evidence="4">GDSL-like Lipase/Acylhydrolase</fullName>
    </recommendedName>
</protein>
<name>A0A517T7U5_9PLAN</name>
<feature type="signal peptide" evidence="1">
    <location>
        <begin position="1"/>
        <end position="21"/>
    </location>
</feature>
<reference evidence="2 3" key="1">
    <citation type="submission" date="2019-02" db="EMBL/GenBank/DDBJ databases">
        <title>Deep-cultivation of Planctomycetes and their phenomic and genomic characterization uncovers novel biology.</title>
        <authorList>
            <person name="Wiegand S."/>
            <person name="Jogler M."/>
            <person name="Boedeker C."/>
            <person name="Pinto D."/>
            <person name="Vollmers J."/>
            <person name="Rivas-Marin E."/>
            <person name="Kohn T."/>
            <person name="Peeters S.H."/>
            <person name="Heuer A."/>
            <person name="Rast P."/>
            <person name="Oberbeckmann S."/>
            <person name="Bunk B."/>
            <person name="Jeske O."/>
            <person name="Meyerdierks A."/>
            <person name="Storesund J.E."/>
            <person name="Kallscheuer N."/>
            <person name="Luecker S."/>
            <person name="Lage O.M."/>
            <person name="Pohl T."/>
            <person name="Merkel B.J."/>
            <person name="Hornburger P."/>
            <person name="Mueller R.-W."/>
            <person name="Bruemmer F."/>
            <person name="Labrenz M."/>
            <person name="Spormann A.M."/>
            <person name="Op den Camp H."/>
            <person name="Overmann J."/>
            <person name="Amann R."/>
            <person name="Jetten M.S.M."/>
            <person name="Mascher T."/>
            <person name="Medema M.H."/>
            <person name="Devos D.P."/>
            <person name="Kaster A.-K."/>
            <person name="Ovreas L."/>
            <person name="Rohde M."/>
            <person name="Galperin M.Y."/>
            <person name="Jogler C."/>
        </authorList>
    </citation>
    <scope>NUCLEOTIDE SEQUENCE [LARGE SCALE GENOMIC DNA]</scope>
    <source>
        <strain evidence="2 3">V22</strain>
    </source>
</reference>
<accession>A0A517T7U5</accession>
<dbReference type="InterPro" id="IPR036514">
    <property type="entry name" value="SGNH_hydro_sf"/>
</dbReference>
<sequence precursor="true">MRLLSCLSVALVVAAAQFAVADADSQIDKQREREFQDLKKRFPASFNEVQEEASLPNVLLIGDSISIGYTPTVQKELKGTANVLRIPANGASTKQGLENIDFWLGDKHWDVIHFNWGLHDMKHIDAKGRMVPVSKGERQTTLEEYRTNLTKLVDRLEQTGAVLIWRTTTPVPDGTHARIAGEAVDYNAVAEPIMRERGIMIDDLYGFANSQLDKIQKPRNVHFTNTGSRLLGEHVAGKIREALKKSEN</sequence>
<dbReference type="RefSeq" id="WP_145261615.1">
    <property type="nucleotide sequence ID" value="NZ_CP036316.1"/>
</dbReference>
<dbReference type="EMBL" id="CP036316">
    <property type="protein sequence ID" value="QDT64446.1"/>
    <property type="molecule type" value="Genomic_DNA"/>
</dbReference>
<dbReference type="PANTHER" id="PTHR30383">
    <property type="entry name" value="THIOESTERASE 1/PROTEASE 1/LYSOPHOSPHOLIPASE L1"/>
    <property type="match status" value="1"/>
</dbReference>
<evidence type="ECO:0000313" key="3">
    <source>
        <dbReference type="Proteomes" id="UP000319976"/>
    </source>
</evidence>
<keyword evidence="3" id="KW-1185">Reference proteome</keyword>
<gene>
    <name evidence="2" type="ORF">V22_16800</name>
</gene>
<evidence type="ECO:0008006" key="4">
    <source>
        <dbReference type="Google" id="ProtNLM"/>
    </source>
</evidence>
<evidence type="ECO:0000256" key="1">
    <source>
        <dbReference type="SAM" id="SignalP"/>
    </source>
</evidence>
<dbReference type="KEGG" id="chya:V22_16800"/>
<evidence type="ECO:0000313" key="2">
    <source>
        <dbReference type="EMBL" id="QDT64446.1"/>
    </source>
</evidence>
<keyword evidence="1" id="KW-0732">Signal</keyword>